<dbReference type="EMBL" id="UOEH01000135">
    <property type="protein sequence ID" value="VAV94211.1"/>
    <property type="molecule type" value="Genomic_DNA"/>
</dbReference>
<protein>
    <recommendedName>
        <fullName evidence="2">Transporter</fullName>
    </recommendedName>
</protein>
<evidence type="ECO:0008006" key="2">
    <source>
        <dbReference type="Google" id="ProtNLM"/>
    </source>
</evidence>
<name>A0A3B0RSM2_9ZZZZ</name>
<evidence type="ECO:0000313" key="1">
    <source>
        <dbReference type="EMBL" id="VAV94211.1"/>
    </source>
</evidence>
<accession>A0A3B0RSM2</accession>
<reference evidence="1" key="1">
    <citation type="submission" date="2018-06" db="EMBL/GenBank/DDBJ databases">
        <authorList>
            <person name="Zhirakovskaya E."/>
        </authorList>
    </citation>
    <scope>NUCLEOTIDE SEQUENCE</scope>
</reference>
<dbReference type="AlphaFoldDB" id="A0A3B0RSM2"/>
<organism evidence="1">
    <name type="scientific">hydrothermal vent metagenome</name>
    <dbReference type="NCBI Taxonomy" id="652676"/>
    <lineage>
        <taxon>unclassified sequences</taxon>
        <taxon>metagenomes</taxon>
        <taxon>ecological metagenomes</taxon>
    </lineage>
</organism>
<sequence>MLPRRRHILLVVAALVAATSSAHGAAITFNTALPVSKGEFILRQQFIVSQSSDTLGAIARDVTVIKGVSVVGYGAARGLAVFGVLPVVNIDREIGAMQSNTTGLADGTIFARQEIMRWDSPGRTVRIAPFAGLVVPTGDAGRTGDGSLDVFAGAIFTAATTDWVFDSQIKYVANNQANGFERGDTASADASLQYRLLPKVVSGNSGGFLYGVLEANITYLNENRLAGANDPNSGGVQVFLSPGVQYAAKRWIAEAAIKIPVVNDLNGAALEPDYAIITSLRLNF</sequence>
<gene>
    <name evidence="1" type="ORF">MNBD_ALPHA05-2433</name>
</gene>
<proteinExistence type="predicted"/>